<proteinExistence type="predicted"/>
<dbReference type="PANTHER" id="PTHR36183">
    <property type="entry name" value="BETA-GLUCURONIDASE"/>
    <property type="match status" value="1"/>
</dbReference>
<dbReference type="InterPro" id="IPR031728">
    <property type="entry name" value="GlcAase_C"/>
</dbReference>
<gene>
    <name evidence="3" type="ORF">EHS25_005891</name>
</gene>
<dbReference type="InterPro" id="IPR017853">
    <property type="entry name" value="GH"/>
</dbReference>
<keyword evidence="1" id="KW-0732">Signal</keyword>
<dbReference type="Gene3D" id="2.60.40.1180">
    <property type="entry name" value="Golgi alpha-mannosidase II"/>
    <property type="match status" value="1"/>
</dbReference>
<evidence type="ECO:0000313" key="4">
    <source>
        <dbReference type="Proteomes" id="UP000279259"/>
    </source>
</evidence>
<evidence type="ECO:0000256" key="1">
    <source>
        <dbReference type="SAM" id="SignalP"/>
    </source>
</evidence>
<organism evidence="3 4">
    <name type="scientific">Saitozyma podzolica</name>
    <dbReference type="NCBI Taxonomy" id="1890683"/>
    <lineage>
        <taxon>Eukaryota</taxon>
        <taxon>Fungi</taxon>
        <taxon>Dikarya</taxon>
        <taxon>Basidiomycota</taxon>
        <taxon>Agaricomycotina</taxon>
        <taxon>Tremellomycetes</taxon>
        <taxon>Tremellales</taxon>
        <taxon>Trimorphomycetaceae</taxon>
        <taxon>Saitozyma</taxon>
    </lineage>
</organism>
<dbReference type="InterPro" id="IPR052974">
    <property type="entry name" value="GH79_Enzymes"/>
</dbReference>
<evidence type="ECO:0000259" key="2">
    <source>
        <dbReference type="Pfam" id="PF16862"/>
    </source>
</evidence>
<reference evidence="3 4" key="1">
    <citation type="submission" date="2018-11" db="EMBL/GenBank/DDBJ databases">
        <title>Genome sequence of Saitozyma podzolica DSM 27192.</title>
        <authorList>
            <person name="Aliyu H."/>
            <person name="Gorte O."/>
            <person name="Ochsenreither K."/>
        </authorList>
    </citation>
    <scope>NUCLEOTIDE SEQUENCE [LARGE SCALE GENOMIC DNA]</scope>
    <source>
        <strain evidence="3 4">DSM 27192</strain>
    </source>
</reference>
<dbReference type="SUPFAM" id="SSF51445">
    <property type="entry name" value="(Trans)glycosidases"/>
    <property type="match status" value="1"/>
</dbReference>
<feature type="signal peptide" evidence="1">
    <location>
        <begin position="1"/>
        <end position="17"/>
    </location>
</feature>
<feature type="domain" description="Beta-glucuronidase C-terminal" evidence="2">
    <location>
        <begin position="415"/>
        <end position="507"/>
    </location>
</feature>
<dbReference type="Pfam" id="PF16862">
    <property type="entry name" value="Glyco_hydro_79C"/>
    <property type="match status" value="1"/>
</dbReference>
<sequence length="510" mass="55575">MLSAFALASTLVCAALAQNDTLSTLRVTFDRPDYARYLNPTLAGLSIELDRFPDWAGNLSHPNEYTHALLDNLKQRTGAAVTIRVGGGTQDRAVITPSVEVYEDVFPAVPANYTSTKQLFPEANYVAVGKGFYLTSGNFPSGTQFIWGVDLMKNNVSEAKAQVQAIKDAFQDSRLSHVRLQSLEFGNEPDSWANNGRPANWTLLQYADQYASWVDQISSELNEHSIKFQIGSFAAYWRAVELFSSGVLSTDLGKRANSMSEHHYQNLNLVQSLTPSNLINKAGVRGNLSQYTASADASHASGLRFYLGETNTGFSHGVAGVSNANAAALWLIDYALQAATLGIDELHFHQGVGYNYSAFVPIDNVGSLNITDYNPSAKRHILPSYNGFVVVADAIGTSGKTWMSELYTDNLNLAAYSVYEDKTLRRIVLIDSVPWLQEPAIKVGIPRIAGKNARLKRLAVPSLDGLSGITWGGQNWETYNGTVNGTEQYENVAADGSVTIEASSAVLIYL</sequence>
<dbReference type="PANTHER" id="PTHR36183:SF2">
    <property type="entry name" value="BETA-GLUCURONIDASE C-TERMINAL DOMAIN-CONTAINING PROTEIN"/>
    <property type="match status" value="1"/>
</dbReference>
<accession>A0A427XVY2</accession>
<evidence type="ECO:0000313" key="3">
    <source>
        <dbReference type="EMBL" id="RSH82901.1"/>
    </source>
</evidence>
<protein>
    <recommendedName>
        <fullName evidence="2">Beta-glucuronidase C-terminal domain-containing protein</fullName>
    </recommendedName>
</protein>
<dbReference type="EMBL" id="RSCD01000026">
    <property type="protein sequence ID" value="RSH82901.1"/>
    <property type="molecule type" value="Genomic_DNA"/>
</dbReference>
<comment type="caution">
    <text evidence="3">The sequence shown here is derived from an EMBL/GenBank/DDBJ whole genome shotgun (WGS) entry which is preliminary data.</text>
</comment>
<feature type="chain" id="PRO_5019099144" description="Beta-glucuronidase C-terminal domain-containing protein" evidence="1">
    <location>
        <begin position="18"/>
        <end position="510"/>
    </location>
</feature>
<name>A0A427XVY2_9TREE</name>
<keyword evidence="4" id="KW-1185">Reference proteome</keyword>
<dbReference type="OrthoDB" id="2796951at2759"/>
<dbReference type="Proteomes" id="UP000279259">
    <property type="component" value="Unassembled WGS sequence"/>
</dbReference>
<dbReference type="InterPro" id="IPR013780">
    <property type="entry name" value="Glyco_hydro_b"/>
</dbReference>
<dbReference type="AlphaFoldDB" id="A0A427XVY2"/>
<dbReference type="Gene3D" id="3.20.20.80">
    <property type="entry name" value="Glycosidases"/>
    <property type="match status" value="1"/>
</dbReference>